<feature type="compositionally biased region" description="Low complexity" evidence="9">
    <location>
        <begin position="151"/>
        <end position="165"/>
    </location>
</feature>
<evidence type="ECO:0000259" key="10">
    <source>
        <dbReference type="PROSITE" id="PS50081"/>
    </source>
</evidence>
<keyword evidence="8" id="KW-0175">Coiled coil</keyword>
<feature type="domain" description="Phorbol-ester/DAG-type" evidence="10">
    <location>
        <begin position="304"/>
        <end position="353"/>
    </location>
</feature>
<feature type="region of interest" description="Disordered" evidence="9">
    <location>
        <begin position="596"/>
        <end position="645"/>
    </location>
</feature>
<evidence type="ECO:0000256" key="3">
    <source>
        <dbReference type="ARBA" id="ARBA00022723"/>
    </source>
</evidence>
<reference evidence="12 13" key="1">
    <citation type="journal article" date="2007" name="Science">
        <title>Sea anemone genome reveals ancestral eumetazoan gene repertoire and genomic organization.</title>
        <authorList>
            <person name="Putnam N.H."/>
            <person name="Srivastava M."/>
            <person name="Hellsten U."/>
            <person name="Dirks B."/>
            <person name="Chapman J."/>
            <person name="Salamov A."/>
            <person name="Terry A."/>
            <person name="Shapiro H."/>
            <person name="Lindquist E."/>
            <person name="Kapitonov V.V."/>
            <person name="Jurka J."/>
            <person name="Genikhovich G."/>
            <person name="Grigoriev I.V."/>
            <person name="Lucas S.M."/>
            <person name="Steele R.E."/>
            <person name="Finnerty J.R."/>
            <person name="Technau U."/>
            <person name="Martindale M.Q."/>
            <person name="Rokhsar D.S."/>
        </authorList>
    </citation>
    <scope>NUCLEOTIDE SEQUENCE [LARGE SCALE GENOMIC DNA]</scope>
    <source>
        <strain evidence="13">CH2 X CH6</strain>
    </source>
</reference>
<dbReference type="Proteomes" id="UP000001593">
    <property type="component" value="Unassembled WGS sequence"/>
</dbReference>
<dbReference type="OMA" id="FWEQYIV"/>
<accession>A7RHX5</accession>
<dbReference type="GO" id="GO:0051256">
    <property type="term" value="P:mitotic spindle midzone assembly"/>
    <property type="evidence" value="ECO:0000318"/>
    <property type="project" value="GO_Central"/>
</dbReference>
<dbReference type="FunFam" id="3.30.60.20:FF:000033">
    <property type="entry name" value="Rac GTPase-activating protein 1"/>
    <property type="match status" value="1"/>
</dbReference>
<dbReference type="HOGENOM" id="CLU_026187_1_0_1"/>
<dbReference type="GO" id="GO:0030496">
    <property type="term" value="C:midbody"/>
    <property type="evidence" value="ECO:0000318"/>
    <property type="project" value="GO_Central"/>
</dbReference>
<evidence type="ECO:0000256" key="6">
    <source>
        <dbReference type="ARBA" id="ARBA00022833"/>
    </source>
</evidence>
<dbReference type="GO" id="GO:0008270">
    <property type="term" value="F:zinc ion binding"/>
    <property type="evidence" value="ECO:0007669"/>
    <property type="project" value="UniProtKB-KW"/>
</dbReference>
<dbReference type="SUPFAM" id="SSF57889">
    <property type="entry name" value="Cysteine-rich domain"/>
    <property type="match status" value="1"/>
</dbReference>
<dbReference type="GO" id="GO:0005096">
    <property type="term" value="F:GTPase activator activity"/>
    <property type="evidence" value="ECO:0000318"/>
    <property type="project" value="GO_Central"/>
</dbReference>
<keyword evidence="4" id="KW-0863">Zinc-finger</keyword>
<evidence type="ECO:0000256" key="7">
    <source>
        <dbReference type="ARBA" id="ARBA00022871"/>
    </source>
</evidence>
<dbReference type="SMART" id="SM00324">
    <property type="entry name" value="RhoGAP"/>
    <property type="match status" value="1"/>
</dbReference>
<dbReference type="Gene3D" id="1.10.555.10">
    <property type="entry name" value="Rho GTPase activation protein"/>
    <property type="match status" value="1"/>
</dbReference>
<dbReference type="STRING" id="45351.A7RHX5"/>
<dbReference type="Pfam" id="PF00620">
    <property type="entry name" value="RhoGAP"/>
    <property type="match status" value="1"/>
</dbReference>
<evidence type="ECO:0000256" key="9">
    <source>
        <dbReference type="SAM" id="MobiDB-lite"/>
    </source>
</evidence>
<dbReference type="GO" id="GO:0030154">
    <property type="term" value="P:cell differentiation"/>
    <property type="evidence" value="ECO:0007669"/>
    <property type="project" value="UniProtKB-KW"/>
</dbReference>
<dbReference type="KEGG" id="nve:5521310"/>
<dbReference type="GO" id="GO:0032154">
    <property type="term" value="C:cleavage furrow"/>
    <property type="evidence" value="ECO:0000318"/>
    <property type="project" value="GO_Central"/>
</dbReference>
<dbReference type="SMART" id="SM00109">
    <property type="entry name" value="C1"/>
    <property type="match status" value="1"/>
</dbReference>
<keyword evidence="1" id="KW-0343">GTPase activation</keyword>
<dbReference type="GO" id="GO:0007266">
    <property type="term" value="P:Rho protein signal transduction"/>
    <property type="evidence" value="ECO:0000318"/>
    <property type="project" value="GO_Central"/>
</dbReference>
<dbReference type="InParanoid" id="A7RHX5"/>
<evidence type="ECO:0000256" key="4">
    <source>
        <dbReference type="ARBA" id="ARBA00022771"/>
    </source>
</evidence>
<keyword evidence="2" id="KW-0217">Developmental protein</keyword>
<evidence type="ECO:0000313" key="12">
    <source>
        <dbReference type="EMBL" id="EDO49053.1"/>
    </source>
</evidence>
<feature type="compositionally biased region" description="Basic residues" evidence="9">
    <location>
        <begin position="626"/>
        <end position="636"/>
    </location>
</feature>
<dbReference type="InterPro" id="IPR046349">
    <property type="entry name" value="C1-like_sf"/>
</dbReference>
<sequence>MRHSNMSVAALVSSFDDIIRSAAVLSEGIEGEFIKFVTQQEECRKKWLEADNSTAKLRQDNAKLKAENDALQVKLKHARNQIEIEIKRRMKAEASQDHLERQVALIRELLMDKETMSRLNENERQTLMQSIQMSHIIAEDRNSPRKRPYGIDESSASILSPSDISYDTTADDLDEPYNAGRPVYGKAEPTAPSVDDLRQEEGTPPKKMKTAEHRMENEVVVAGTKVTVSPDGPIKVSAYISPCKQQPSPVKLLPTIRPEDINDTGLPKSNLYPALPRTPSVRSNVEYIGSANNHNNHTGKRKKSHIFCSKTVIKPESCQPCGKRIKFGKLALKCKDCRAVCHPDCKDNVPLPCIPSNLTPGSGHRRQEETLEFYTPNTSPMVPAIVVQCISEIEKRGLNEVGLYRVPGAERSIKELKDKFLHGKTQNLHETIDIHVVCGVLKDFLRNLAEPLVTYHLWGAFVNAANKDDDQDSFSAMYQAVSELPQANRDTLACLVVHLQKVSQCTDCKMPVSNLARVFGPTLVGHSSPNVEPVDMLQQTKLQPRVVERLLAMPVDYWNQFLKSDDIRSPPYNPATHRTDGTPLTPECRPVPQSMLGPLPTPGRTQSVKKKGSFLSRTPITPRFGSKSKHPNKRPTHFFSSPMLK</sequence>
<dbReference type="PANTHER" id="PTHR46199:SF3">
    <property type="entry name" value="RAC GTPASE-ACTIVATING PROTEIN 1"/>
    <property type="match status" value="1"/>
</dbReference>
<dbReference type="GO" id="GO:0051233">
    <property type="term" value="C:spindle midzone"/>
    <property type="evidence" value="ECO:0000318"/>
    <property type="project" value="GO_Central"/>
</dbReference>
<evidence type="ECO:0000256" key="1">
    <source>
        <dbReference type="ARBA" id="ARBA00022468"/>
    </source>
</evidence>
<dbReference type="InterPro" id="IPR000198">
    <property type="entry name" value="RhoGAP_dom"/>
</dbReference>
<protein>
    <recommendedName>
        <fullName evidence="14">Rac GTPase-activating protein 1-like</fullName>
    </recommendedName>
</protein>
<dbReference type="GO" id="GO:0007283">
    <property type="term" value="P:spermatogenesis"/>
    <property type="evidence" value="ECO:0007669"/>
    <property type="project" value="UniProtKB-KW"/>
</dbReference>
<dbReference type="PROSITE" id="PS00479">
    <property type="entry name" value="ZF_DAG_PE_1"/>
    <property type="match status" value="1"/>
</dbReference>
<dbReference type="GO" id="GO:0000281">
    <property type="term" value="P:mitotic cytokinesis"/>
    <property type="evidence" value="ECO:0000318"/>
    <property type="project" value="GO_Central"/>
</dbReference>
<keyword evidence="7" id="KW-0744">Spermatogenesis</keyword>
<dbReference type="PROSITE" id="PS50238">
    <property type="entry name" value="RHOGAP"/>
    <property type="match status" value="1"/>
</dbReference>
<evidence type="ECO:0000256" key="5">
    <source>
        <dbReference type="ARBA" id="ARBA00022782"/>
    </source>
</evidence>
<feature type="compositionally biased region" description="Basic and acidic residues" evidence="9">
    <location>
        <begin position="195"/>
        <end position="212"/>
    </location>
</feature>
<feature type="coiled-coil region" evidence="8">
    <location>
        <begin position="54"/>
        <end position="88"/>
    </location>
</feature>
<organism evidence="12 13">
    <name type="scientific">Nematostella vectensis</name>
    <name type="common">Starlet sea anemone</name>
    <dbReference type="NCBI Taxonomy" id="45351"/>
    <lineage>
        <taxon>Eukaryota</taxon>
        <taxon>Metazoa</taxon>
        <taxon>Cnidaria</taxon>
        <taxon>Anthozoa</taxon>
        <taxon>Hexacorallia</taxon>
        <taxon>Actiniaria</taxon>
        <taxon>Edwardsiidae</taxon>
        <taxon>Nematostella</taxon>
    </lineage>
</organism>
<dbReference type="Gene3D" id="3.30.60.20">
    <property type="match status" value="1"/>
</dbReference>
<dbReference type="CDD" id="cd04382">
    <property type="entry name" value="RhoGAP_MgcRacGAP"/>
    <property type="match status" value="1"/>
</dbReference>
<dbReference type="EMBL" id="DS469511">
    <property type="protein sequence ID" value="EDO49053.1"/>
    <property type="molecule type" value="Genomic_DNA"/>
</dbReference>
<dbReference type="SUPFAM" id="SSF48350">
    <property type="entry name" value="GTPase activation domain, GAP"/>
    <property type="match status" value="1"/>
</dbReference>
<gene>
    <name evidence="12" type="ORF">NEMVEDRAFT_v1g238395</name>
</gene>
<dbReference type="CDD" id="cd20821">
    <property type="entry name" value="C1_MgcRacGAP"/>
    <property type="match status" value="1"/>
</dbReference>
<dbReference type="InterPro" id="IPR008936">
    <property type="entry name" value="Rho_GTPase_activation_prot"/>
</dbReference>
<evidence type="ECO:0008006" key="14">
    <source>
        <dbReference type="Google" id="ProtNLM"/>
    </source>
</evidence>
<evidence type="ECO:0000256" key="2">
    <source>
        <dbReference type="ARBA" id="ARBA00022473"/>
    </source>
</evidence>
<dbReference type="Pfam" id="PF00130">
    <property type="entry name" value="C1_1"/>
    <property type="match status" value="1"/>
</dbReference>
<dbReference type="PANTHER" id="PTHR46199">
    <property type="entry name" value="RAC GTPASE-ACTIVATING PROTEIN 1"/>
    <property type="match status" value="1"/>
</dbReference>
<feature type="region of interest" description="Disordered" evidence="9">
    <location>
        <begin position="140"/>
        <end position="212"/>
    </location>
</feature>
<dbReference type="eggNOG" id="KOG3564">
    <property type="taxonomic scope" value="Eukaryota"/>
</dbReference>
<dbReference type="AlphaFoldDB" id="A7RHX5"/>
<dbReference type="PROSITE" id="PS50081">
    <property type="entry name" value="ZF_DAG_PE_2"/>
    <property type="match status" value="1"/>
</dbReference>
<proteinExistence type="predicted"/>
<evidence type="ECO:0000313" key="13">
    <source>
        <dbReference type="Proteomes" id="UP000001593"/>
    </source>
</evidence>
<keyword evidence="13" id="KW-1185">Reference proteome</keyword>
<keyword evidence="6" id="KW-0862">Zinc</keyword>
<dbReference type="InterPro" id="IPR002219">
    <property type="entry name" value="PKC_DAG/PE"/>
</dbReference>
<evidence type="ECO:0000256" key="8">
    <source>
        <dbReference type="SAM" id="Coils"/>
    </source>
</evidence>
<keyword evidence="5" id="KW-0221">Differentiation</keyword>
<dbReference type="OrthoDB" id="2218807at2759"/>
<evidence type="ECO:0000259" key="11">
    <source>
        <dbReference type="PROSITE" id="PS50238"/>
    </source>
</evidence>
<keyword evidence="3" id="KW-0479">Metal-binding</keyword>
<dbReference type="GO" id="GO:0097149">
    <property type="term" value="C:centralspindlin complex"/>
    <property type="evidence" value="ECO:0000318"/>
    <property type="project" value="GO_Central"/>
</dbReference>
<dbReference type="PhylomeDB" id="A7RHX5"/>
<feature type="domain" description="Rho-GAP" evidence="11">
    <location>
        <begin position="369"/>
        <end position="558"/>
    </location>
</feature>
<name>A7RHX5_NEMVE</name>
<dbReference type="GO" id="GO:0005634">
    <property type="term" value="C:nucleus"/>
    <property type="evidence" value="ECO:0000318"/>
    <property type="project" value="GO_Central"/>
</dbReference>